<accession>A0A7E4ZRY0</accession>
<sequence>MSTNENTTAAQNVDDDVSQISPILAYIQNAFNEGLVEADEVVFKIAPKVESFFDDIVKAVSDVAKLCYTNVADDVNDTDEVQSVYAFDGTDDASDEKDAFDYDYEANATCKDGPVDTDDAKSVYAFEGTEYDNDDVESVYAYEIPNKTCPKGWHGYENCYCGKPIDYHMDVDENDADSVNEINDVESVYAFEGMNSNSNDLPEKAEMPLFDVLSMVEKITNDGDKEFLTLFTLVFVCLVVMLFGTAENVQTTCAFLGFTFVLMAFLAYNRIHCCRVRNCEMKLRCAIRKLHKPSKPSNDSDKDNTESDVAVDQTGEQ</sequence>
<name>A0A7E4ZRY0_PANRE</name>
<dbReference type="WBParaSite" id="Pan_g13567.t1">
    <property type="protein sequence ID" value="Pan_g13567.t1"/>
    <property type="gene ID" value="Pan_g13567"/>
</dbReference>
<organism evidence="3 4">
    <name type="scientific">Panagrellus redivivus</name>
    <name type="common">Microworm</name>
    <dbReference type="NCBI Taxonomy" id="6233"/>
    <lineage>
        <taxon>Eukaryota</taxon>
        <taxon>Metazoa</taxon>
        <taxon>Ecdysozoa</taxon>
        <taxon>Nematoda</taxon>
        <taxon>Chromadorea</taxon>
        <taxon>Rhabditida</taxon>
        <taxon>Tylenchina</taxon>
        <taxon>Panagrolaimomorpha</taxon>
        <taxon>Panagrolaimoidea</taxon>
        <taxon>Panagrolaimidae</taxon>
        <taxon>Panagrellus</taxon>
    </lineage>
</organism>
<evidence type="ECO:0000313" key="3">
    <source>
        <dbReference type="Proteomes" id="UP000492821"/>
    </source>
</evidence>
<proteinExistence type="predicted"/>
<feature type="transmembrane region" description="Helical" evidence="2">
    <location>
        <begin position="249"/>
        <end position="268"/>
    </location>
</feature>
<keyword evidence="2" id="KW-1133">Transmembrane helix</keyword>
<reference evidence="3" key="1">
    <citation type="journal article" date="2013" name="Genetics">
        <title>The draft genome and transcriptome of Panagrellus redivivus are shaped by the harsh demands of a free-living lifestyle.</title>
        <authorList>
            <person name="Srinivasan J."/>
            <person name="Dillman A.R."/>
            <person name="Macchietto M.G."/>
            <person name="Heikkinen L."/>
            <person name="Lakso M."/>
            <person name="Fracchia K.M."/>
            <person name="Antoshechkin I."/>
            <person name="Mortazavi A."/>
            <person name="Wong G."/>
            <person name="Sternberg P.W."/>
        </authorList>
    </citation>
    <scope>NUCLEOTIDE SEQUENCE [LARGE SCALE GENOMIC DNA]</scope>
    <source>
        <strain evidence="3">MT8872</strain>
    </source>
</reference>
<keyword evidence="2" id="KW-0472">Membrane</keyword>
<dbReference type="AlphaFoldDB" id="A0A7E4ZRY0"/>
<feature type="region of interest" description="Disordered" evidence="1">
    <location>
        <begin position="292"/>
        <end position="317"/>
    </location>
</feature>
<dbReference type="Proteomes" id="UP000492821">
    <property type="component" value="Unassembled WGS sequence"/>
</dbReference>
<evidence type="ECO:0000256" key="1">
    <source>
        <dbReference type="SAM" id="MobiDB-lite"/>
    </source>
</evidence>
<feature type="transmembrane region" description="Helical" evidence="2">
    <location>
        <begin position="227"/>
        <end position="243"/>
    </location>
</feature>
<evidence type="ECO:0000313" key="4">
    <source>
        <dbReference type="WBParaSite" id="Pan_g13567.t1"/>
    </source>
</evidence>
<keyword evidence="2" id="KW-0812">Transmembrane</keyword>
<protein>
    <submittedName>
        <fullName evidence="4">Autophagy-related protein 9</fullName>
    </submittedName>
</protein>
<keyword evidence="3" id="KW-1185">Reference proteome</keyword>
<evidence type="ECO:0000256" key="2">
    <source>
        <dbReference type="SAM" id="Phobius"/>
    </source>
</evidence>
<reference evidence="4" key="2">
    <citation type="submission" date="2020-10" db="UniProtKB">
        <authorList>
            <consortium name="WormBaseParasite"/>
        </authorList>
    </citation>
    <scope>IDENTIFICATION</scope>
</reference>